<evidence type="ECO:0000313" key="1">
    <source>
        <dbReference type="EMBL" id="PJG82273.1"/>
    </source>
</evidence>
<comment type="caution">
    <text evidence="1">The sequence shown here is derived from an EMBL/GenBank/DDBJ whole genome shotgun (WGS) entry which is preliminary data.</text>
</comment>
<proteinExistence type="predicted"/>
<gene>
    <name evidence="1" type="ORF">CVP04_09930</name>
</gene>
<name>A0A2M8RTR0_9PAST</name>
<evidence type="ECO:0000313" key="2">
    <source>
        <dbReference type="Proteomes" id="UP000230282"/>
    </source>
</evidence>
<dbReference type="AlphaFoldDB" id="A0A2M8RTR0"/>
<protein>
    <submittedName>
        <fullName evidence="1">Uncharacterized protein</fullName>
    </submittedName>
</protein>
<dbReference type="Proteomes" id="UP000230282">
    <property type="component" value="Unassembled WGS sequence"/>
</dbReference>
<dbReference type="InterPro" id="IPR029058">
    <property type="entry name" value="AB_hydrolase_fold"/>
</dbReference>
<dbReference type="EMBL" id="PHGZ01000024">
    <property type="protein sequence ID" value="PJG82273.1"/>
    <property type="molecule type" value="Genomic_DNA"/>
</dbReference>
<accession>A0A2M8RTR0</accession>
<dbReference type="OrthoDB" id="7958481at2"/>
<dbReference type="Gene3D" id="3.40.50.1820">
    <property type="entry name" value="alpha/beta hydrolase"/>
    <property type="match status" value="1"/>
</dbReference>
<dbReference type="RefSeq" id="WP_100297357.1">
    <property type="nucleotide sequence ID" value="NZ_PHGZ01000024.1"/>
</dbReference>
<sequence>MGQLFMEAVTQATQQQKHPKQLLFFTQTEKGQTVAGAYLKCLQERTEECDLAISRENVQAQITALVHWGMEEKADLSNISIPTFIANGDRDVPNFCIL</sequence>
<reference evidence="1 2" key="1">
    <citation type="submission" date="2017-11" db="EMBL/GenBank/DDBJ databases">
        <title>Reclassification of Bisgaard taxon 5 as Caviibacterium pharyngocola gen. nov., sp. nov.</title>
        <authorList>
            <person name="Christensen H."/>
        </authorList>
    </citation>
    <scope>NUCLEOTIDE SEQUENCE [LARGE SCALE GENOMIC DNA]</scope>
    <source>
        <strain evidence="1 2">7_3</strain>
    </source>
</reference>
<keyword evidence="2" id="KW-1185">Reference proteome</keyword>
<organism evidence="1 2">
    <name type="scientific">Caviibacterium pharyngocola</name>
    <dbReference type="NCBI Taxonomy" id="28159"/>
    <lineage>
        <taxon>Bacteria</taxon>
        <taxon>Pseudomonadati</taxon>
        <taxon>Pseudomonadota</taxon>
        <taxon>Gammaproteobacteria</taxon>
        <taxon>Pasteurellales</taxon>
        <taxon>Pasteurellaceae</taxon>
        <taxon>Caviibacterium</taxon>
    </lineage>
</organism>